<dbReference type="InParanoid" id="A0A369JGU1"/>
<comment type="caution">
    <text evidence="2">The sequence shown here is derived from an EMBL/GenBank/DDBJ whole genome shotgun (WGS) entry which is preliminary data.</text>
</comment>
<reference evidence="2" key="1">
    <citation type="submission" date="2018-04" db="EMBL/GenBank/DDBJ databases">
        <title>Whole genome sequencing of Hypsizygus marmoreus.</title>
        <authorList>
            <person name="Choi I.-G."/>
            <person name="Min B."/>
            <person name="Kim J.-G."/>
            <person name="Kim S."/>
            <person name="Oh Y.-L."/>
            <person name="Kong W.-S."/>
            <person name="Park H."/>
            <person name="Jeong J."/>
            <person name="Song E.-S."/>
        </authorList>
    </citation>
    <scope>NUCLEOTIDE SEQUENCE [LARGE SCALE GENOMIC DNA]</scope>
    <source>
        <strain evidence="2">51987-8</strain>
    </source>
</reference>
<keyword evidence="3" id="KW-1185">Reference proteome</keyword>
<dbReference type="Proteomes" id="UP000076154">
    <property type="component" value="Unassembled WGS sequence"/>
</dbReference>
<protein>
    <submittedName>
        <fullName evidence="2">Uncharacterized protein</fullName>
    </submittedName>
</protein>
<accession>A0A369JGU1</accession>
<proteinExistence type="predicted"/>
<organism evidence="2 3">
    <name type="scientific">Hypsizygus marmoreus</name>
    <name type="common">White beech mushroom</name>
    <name type="synonym">Agaricus marmoreus</name>
    <dbReference type="NCBI Taxonomy" id="39966"/>
    <lineage>
        <taxon>Eukaryota</taxon>
        <taxon>Fungi</taxon>
        <taxon>Dikarya</taxon>
        <taxon>Basidiomycota</taxon>
        <taxon>Agaricomycotina</taxon>
        <taxon>Agaricomycetes</taxon>
        <taxon>Agaricomycetidae</taxon>
        <taxon>Agaricales</taxon>
        <taxon>Tricholomatineae</taxon>
        <taxon>Lyophyllaceae</taxon>
        <taxon>Hypsizygus</taxon>
    </lineage>
</organism>
<feature type="region of interest" description="Disordered" evidence="1">
    <location>
        <begin position="174"/>
        <end position="193"/>
    </location>
</feature>
<dbReference type="AlphaFoldDB" id="A0A369JGU1"/>
<evidence type="ECO:0000313" key="3">
    <source>
        <dbReference type="Proteomes" id="UP000076154"/>
    </source>
</evidence>
<dbReference type="EMBL" id="LUEZ02000068">
    <property type="protein sequence ID" value="RDB20420.1"/>
    <property type="molecule type" value="Genomic_DNA"/>
</dbReference>
<feature type="compositionally biased region" description="Polar residues" evidence="1">
    <location>
        <begin position="174"/>
        <end position="188"/>
    </location>
</feature>
<sequence>MLIIGLFQVIHRITISIWHRFAIASNQSFLNTVSSQLVVLRREFGTKRLVDKLFRATDFCINSCPCWCPLGTEYDKGNVPCEALVADLWLTFFCHRSNVLFGIWAISQSLGPSCDFGSKTFRTSWYGGCSSHLAGTNVNSPEPCKYGSSGFGVRVHSVGVGFANIARDLSGAENSARATSNGEVPQSNEEVDFSKKSSFSGIWDSSSSRSKSTYQHLRGRDSSIRTSNLISRLVQVYPSVTLVDETETVFANFAQDGHVWTTFTALL</sequence>
<gene>
    <name evidence="2" type="ORF">Hypma_012538</name>
</gene>
<evidence type="ECO:0000256" key="1">
    <source>
        <dbReference type="SAM" id="MobiDB-lite"/>
    </source>
</evidence>
<name>A0A369JGU1_HYPMA</name>
<evidence type="ECO:0000313" key="2">
    <source>
        <dbReference type="EMBL" id="RDB20420.1"/>
    </source>
</evidence>